<evidence type="ECO:0000313" key="2">
    <source>
        <dbReference type="EnsemblPlants" id="PNT68158"/>
    </source>
</evidence>
<proteinExistence type="predicted"/>
<dbReference type="Gramene" id="PNT68158">
    <property type="protein sequence ID" value="PNT68158"/>
    <property type="gene ID" value="BRADI_3g36675v3"/>
</dbReference>
<organism evidence="1">
    <name type="scientific">Brachypodium distachyon</name>
    <name type="common">Purple false brome</name>
    <name type="synonym">Trachynia distachya</name>
    <dbReference type="NCBI Taxonomy" id="15368"/>
    <lineage>
        <taxon>Eukaryota</taxon>
        <taxon>Viridiplantae</taxon>
        <taxon>Streptophyta</taxon>
        <taxon>Embryophyta</taxon>
        <taxon>Tracheophyta</taxon>
        <taxon>Spermatophyta</taxon>
        <taxon>Magnoliopsida</taxon>
        <taxon>Liliopsida</taxon>
        <taxon>Poales</taxon>
        <taxon>Poaceae</taxon>
        <taxon>BOP clade</taxon>
        <taxon>Pooideae</taxon>
        <taxon>Stipodae</taxon>
        <taxon>Brachypodieae</taxon>
        <taxon>Brachypodium</taxon>
    </lineage>
</organism>
<dbReference type="Proteomes" id="UP000008810">
    <property type="component" value="Chromosome 3"/>
</dbReference>
<reference evidence="2" key="3">
    <citation type="submission" date="2018-08" db="UniProtKB">
        <authorList>
            <consortium name="EnsemblPlants"/>
        </authorList>
    </citation>
    <scope>IDENTIFICATION</scope>
    <source>
        <strain evidence="2">cv. Bd21</strain>
    </source>
</reference>
<name>A0A2K2D1K8_BRADI</name>
<protein>
    <submittedName>
        <fullName evidence="1 2">Uncharacterized protein</fullName>
    </submittedName>
</protein>
<evidence type="ECO:0000313" key="3">
    <source>
        <dbReference type="Proteomes" id="UP000008810"/>
    </source>
</evidence>
<reference evidence="1 2" key="1">
    <citation type="journal article" date="2010" name="Nature">
        <title>Genome sequencing and analysis of the model grass Brachypodium distachyon.</title>
        <authorList>
            <consortium name="International Brachypodium Initiative"/>
        </authorList>
    </citation>
    <scope>NUCLEOTIDE SEQUENCE [LARGE SCALE GENOMIC DNA]</scope>
    <source>
        <strain evidence="1 2">Bd21</strain>
    </source>
</reference>
<gene>
    <name evidence="1" type="ORF">BRADI_3g36675v3</name>
</gene>
<accession>A0A2K2D1K8</accession>
<dbReference type="EnsemblPlants" id="PNT68158">
    <property type="protein sequence ID" value="PNT68158"/>
    <property type="gene ID" value="BRADI_3g36675v3"/>
</dbReference>
<keyword evidence="3" id="KW-1185">Reference proteome</keyword>
<evidence type="ECO:0000313" key="1">
    <source>
        <dbReference type="EMBL" id="PNT68158.1"/>
    </source>
</evidence>
<sequence length="81" mass="9207">MCTTSISGVCKSRSYINSFLFNQFDGKLQGIFRGSSEIARDDVDISLRARSRRTRVQQAVTSLTHTYVLFSLHCKLQMDRG</sequence>
<dbReference type="InParanoid" id="A0A2K2D1K8"/>
<reference evidence="1" key="2">
    <citation type="submission" date="2017-06" db="EMBL/GenBank/DDBJ databases">
        <title>WGS assembly of Brachypodium distachyon.</title>
        <authorList>
            <consortium name="The International Brachypodium Initiative"/>
            <person name="Lucas S."/>
            <person name="Harmon-Smith M."/>
            <person name="Lail K."/>
            <person name="Tice H."/>
            <person name="Grimwood J."/>
            <person name="Bruce D."/>
            <person name="Barry K."/>
            <person name="Shu S."/>
            <person name="Lindquist E."/>
            <person name="Wang M."/>
            <person name="Pitluck S."/>
            <person name="Vogel J.P."/>
            <person name="Garvin D.F."/>
            <person name="Mockler T.C."/>
            <person name="Schmutz J."/>
            <person name="Rokhsar D."/>
            <person name="Bevan M.W."/>
        </authorList>
    </citation>
    <scope>NUCLEOTIDE SEQUENCE</scope>
    <source>
        <strain evidence="1">Bd21</strain>
    </source>
</reference>
<dbReference type="AlphaFoldDB" id="A0A2K2D1K8"/>
<dbReference type="EMBL" id="CM000882">
    <property type="protein sequence ID" value="PNT68158.1"/>
    <property type="molecule type" value="Genomic_DNA"/>
</dbReference>